<gene>
    <name evidence="1" type="ORF">A2645_00055</name>
</gene>
<dbReference type="STRING" id="1801735.A2645_00055"/>
<dbReference type="EMBL" id="MFTL01000019">
    <property type="protein sequence ID" value="OGI61408.1"/>
    <property type="molecule type" value="Genomic_DNA"/>
</dbReference>
<dbReference type="Proteomes" id="UP000182253">
    <property type="component" value="Unassembled WGS sequence"/>
</dbReference>
<proteinExistence type="predicted"/>
<evidence type="ECO:0000313" key="2">
    <source>
        <dbReference type="Proteomes" id="UP000182253"/>
    </source>
</evidence>
<name>A0A1F6UVR5_9BACT</name>
<dbReference type="AlphaFoldDB" id="A0A1F6UVR5"/>
<organism evidence="1 2">
    <name type="scientific">Candidatus Nomurabacteria bacterium RIFCSPHIGHO2_01_FULL_39_9</name>
    <dbReference type="NCBI Taxonomy" id="1801735"/>
    <lineage>
        <taxon>Bacteria</taxon>
        <taxon>Candidatus Nomuraibacteriota</taxon>
    </lineage>
</organism>
<reference evidence="1 2" key="1">
    <citation type="journal article" date="2016" name="Nat. Commun.">
        <title>Thousands of microbial genomes shed light on interconnected biogeochemical processes in an aquifer system.</title>
        <authorList>
            <person name="Anantharaman K."/>
            <person name="Brown C.T."/>
            <person name="Hug L.A."/>
            <person name="Sharon I."/>
            <person name="Castelle C.J."/>
            <person name="Probst A.J."/>
            <person name="Thomas B.C."/>
            <person name="Singh A."/>
            <person name="Wilkins M.J."/>
            <person name="Karaoz U."/>
            <person name="Brodie E.L."/>
            <person name="Williams K.H."/>
            <person name="Hubbard S.S."/>
            <person name="Banfield J.F."/>
        </authorList>
    </citation>
    <scope>NUCLEOTIDE SEQUENCE [LARGE SCALE GENOMIC DNA]</scope>
</reference>
<comment type="caution">
    <text evidence="1">The sequence shown here is derived from an EMBL/GenBank/DDBJ whole genome shotgun (WGS) entry which is preliminary data.</text>
</comment>
<protein>
    <submittedName>
        <fullName evidence="1">Uncharacterized protein</fullName>
    </submittedName>
</protein>
<accession>A0A1F6UVR5</accession>
<evidence type="ECO:0000313" key="1">
    <source>
        <dbReference type="EMBL" id="OGI61408.1"/>
    </source>
</evidence>
<sequence length="133" mass="15525">MAAIFTFGISLILVTAILIYQNRQIKLGRVQMITTDDPLDFFGFKNELSNWLSDLSRSFVTGILKVFIKISFFLKEQRESNKNRFQVVKEKINRFIEKEKSVGPVSDFLQTVGEYKAKIKKIKKEIEEEKINK</sequence>